<dbReference type="Gene3D" id="3.80.30.20">
    <property type="entry name" value="tm_1862 like domain"/>
    <property type="match status" value="1"/>
</dbReference>
<evidence type="ECO:0000259" key="6">
    <source>
        <dbReference type="PROSITE" id="PS51332"/>
    </source>
</evidence>
<dbReference type="PANTHER" id="PTHR43409:SF16">
    <property type="entry name" value="SLR0320 PROTEIN"/>
    <property type="match status" value="1"/>
</dbReference>
<evidence type="ECO:0000313" key="9">
    <source>
        <dbReference type="Proteomes" id="UP000320813"/>
    </source>
</evidence>
<dbReference type="InterPro" id="IPR058240">
    <property type="entry name" value="rSAM_sf"/>
</dbReference>
<dbReference type="Pfam" id="PF04055">
    <property type="entry name" value="Radical_SAM"/>
    <property type="match status" value="1"/>
</dbReference>
<dbReference type="InterPro" id="IPR023404">
    <property type="entry name" value="rSAM_horseshoe"/>
</dbReference>
<keyword evidence="3" id="KW-0479">Metal-binding</keyword>
<organism evidence="8 9">
    <name type="scientific">Candidatus Acidulodesulfobacterium ferriphilum</name>
    <dbReference type="NCBI Taxonomy" id="2597223"/>
    <lineage>
        <taxon>Bacteria</taxon>
        <taxon>Deltaproteobacteria</taxon>
        <taxon>Candidatus Acidulodesulfobacterales</taxon>
        <taxon>Candidatus Acidulodesulfobacterium</taxon>
    </lineage>
</organism>
<evidence type="ECO:0000313" key="8">
    <source>
        <dbReference type="EMBL" id="RZD14267.1"/>
    </source>
</evidence>
<evidence type="ECO:0000256" key="2">
    <source>
        <dbReference type="ARBA" id="ARBA00022691"/>
    </source>
</evidence>
<dbReference type="GO" id="GO:0031419">
    <property type="term" value="F:cobalamin binding"/>
    <property type="evidence" value="ECO:0007669"/>
    <property type="project" value="InterPro"/>
</dbReference>
<keyword evidence="5" id="KW-0411">Iron-sulfur</keyword>
<comment type="cofactor">
    <cofactor evidence="1">
        <name>[4Fe-4S] cluster</name>
        <dbReference type="ChEBI" id="CHEBI:49883"/>
    </cofactor>
</comment>
<protein>
    <submittedName>
        <fullName evidence="8">B12-binding domain-containing radical SAM protein</fullName>
    </submittedName>
</protein>
<evidence type="ECO:0000256" key="3">
    <source>
        <dbReference type="ARBA" id="ARBA00022723"/>
    </source>
</evidence>
<feature type="domain" description="Radical SAM core" evidence="7">
    <location>
        <begin position="186"/>
        <end position="410"/>
    </location>
</feature>
<evidence type="ECO:0000256" key="4">
    <source>
        <dbReference type="ARBA" id="ARBA00023004"/>
    </source>
</evidence>
<dbReference type="Pfam" id="PF02310">
    <property type="entry name" value="B12-binding"/>
    <property type="match status" value="1"/>
</dbReference>
<dbReference type="SUPFAM" id="SSF52242">
    <property type="entry name" value="Cobalamin (vitamin B12)-binding domain"/>
    <property type="match status" value="1"/>
</dbReference>
<dbReference type="InterPro" id="IPR034466">
    <property type="entry name" value="Methyltransferase_Class_B"/>
</dbReference>
<dbReference type="AlphaFoldDB" id="A0A519BAF4"/>
<keyword evidence="4" id="KW-0408">Iron</keyword>
<evidence type="ECO:0000259" key="7">
    <source>
        <dbReference type="PROSITE" id="PS51918"/>
    </source>
</evidence>
<dbReference type="CDD" id="cd02068">
    <property type="entry name" value="radical_SAM_B12_BD"/>
    <property type="match status" value="1"/>
</dbReference>
<dbReference type="GO" id="GO:0046872">
    <property type="term" value="F:metal ion binding"/>
    <property type="evidence" value="ECO:0007669"/>
    <property type="project" value="UniProtKB-KW"/>
</dbReference>
<sequence length="482" mass="56034">MKILFVIPRLKSMYGGTVERPGHPHVGVAYLISWLKKNNVKIDIFDDGLQSNEKLENKIKNSNADLIGITMFSYCYQSGYDIINFIKSNTEIPLVVGGAHVSSTKKQILEETEADFAIKHEGEKTLLELIRYISANRSDYENIDGLIWRYNNEIIENKDREFLTSKELDELPFPDYEAFDIEEYLCYQTRTLPLITSRGCPYECNYCSVKLSMGRGFRYRNAQNVFNELKYWHDKRWSSFEINDDCFTMNMHRANDICDMIIKSGIKIKFSLYNGIRVDRVNYILLSKMKEAGCIFLSFGCESGNNDILKKIKKGITTQQVFQASEWAYSLGISHSVNFIIGHTGDTFKTALDSINFAKSLPCNFVNFYNLIPYPNTIAYAWAKENAKFIVDENDYLKLVSYRDNTPIFETAQFTKEDRMKITKIGFDLYEKKVLEFRLGKIIGLITYYFTRVSIFHRIAVKLIGFKIGWKFFVFLSRKSRM</sequence>
<dbReference type="SMART" id="SM00729">
    <property type="entry name" value="Elp3"/>
    <property type="match status" value="1"/>
</dbReference>
<dbReference type="SUPFAM" id="SSF102114">
    <property type="entry name" value="Radical SAM enzymes"/>
    <property type="match status" value="1"/>
</dbReference>
<name>A0A519BAF4_9DELT</name>
<dbReference type="SFLD" id="SFLDG01123">
    <property type="entry name" value="methyltransferase_(Class_B)"/>
    <property type="match status" value="1"/>
</dbReference>
<dbReference type="PANTHER" id="PTHR43409">
    <property type="entry name" value="ANAEROBIC MAGNESIUM-PROTOPORPHYRIN IX MONOMETHYL ESTER CYCLASE-RELATED"/>
    <property type="match status" value="1"/>
</dbReference>
<evidence type="ECO:0000256" key="5">
    <source>
        <dbReference type="ARBA" id="ARBA00023014"/>
    </source>
</evidence>
<comment type="caution">
    <text evidence="8">The sequence shown here is derived from an EMBL/GenBank/DDBJ whole genome shotgun (WGS) entry which is preliminary data.</text>
</comment>
<dbReference type="InterPro" id="IPR036724">
    <property type="entry name" value="Cobalamin-bd_sf"/>
</dbReference>
<dbReference type="PROSITE" id="PS51332">
    <property type="entry name" value="B12_BINDING"/>
    <property type="match status" value="1"/>
</dbReference>
<evidence type="ECO:0000256" key="1">
    <source>
        <dbReference type="ARBA" id="ARBA00001966"/>
    </source>
</evidence>
<dbReference type="GO" id="GO:0005829">
    <property type="term" value="C:cytosol"/>
    <property type="evidence" value="ECO:0007669"/>
    <property type="project" value="TreeGrafter"/>
</dbReference>
<gene>
    <name evidence="8" type="ORF">EVJ47_06250</name>
</gene>
<dbReference type="GO" id="GO:0003824">
    <property type="term" value="F:catalytic activity"/>
    <property type="evidence" value="ECO:0007669"/>
    <property type="project" value="InterPro"/>
</dbReference>
<dbReference type="InterPro" id="IPR006638">
    <property type="entry name" value="Elp3/MiaA/NifB-like_rSAM"/>
</dbReference>
<dbReference type="EMBL" id="SGBD01000003">
    <property type="protein sequence ID" value="RZD14267.1"/>
    <property type="molecule type" value="Genomic_DNA"/>
</dbReference>
<dbReference type="InterPro" id="IPR007197">
    <property type="entry name" value="rSAM"/>
</dbReference>
<dbReference type="GO" id="GO:0051539">
    <property type="term" value="F:4 iron, 4 sulfur cluster binding"/>
    <property type="evidence" value="ECO:0007669"/>
    <property type="project" value="UniProtKB-KW"/>
</dbReference>
<proteinExistence type="predicted"/>
<dbReference type="InterPro" id="IPR006158">
    <property type="entry name" value="Cobalamin-bd"/>
</dbReference>
<feature type="domain" description="B12-binding" evidence="6">
    <location>
        <begin position="10"/>
        <end position="140"/>
    </location>
</feature>
<accession>A0A519BAF4</accession>
<dbReference type="SFLD" id="SFLDS00029">
    <property type="entry name" value="Radical_SAM"/>
    <property type="match status" value="1"/>
</dbReference>
<keyword evidence="2" id="KW-0949">S-adenosyl-L-methionine</keyword>
<dbReference type="InterPro" id="IPR051198">
    <property type="entry name" value="BchE-like"/>
</dbReference>
<dbReference type="PROSITE" id="PS51918">
    <property type="entry name" value="RADICAL_SAM"/>
    <property type="match status" value="1"/>
</dbReference>
<dbReference type="Proteomes" id="UP000320813">
    <property type="component" value="Unassembled WGS sequence"/>
</dbReference>
<dbReference type="SFLD" id="SFLDG01082">
    <property type="entry name" value="B12-binding_domain_containing"/>
    <property type="match status" value="1"/>
</dbReference>
<reference evidence="8 9" key="1">
    <citation type="submission" date="2019-01" db="EMBL/GenBank/DDBJ databases">
        <title>Insights into ecological role of a new deltaproteobacterial order Candidatus Sinidesulfobacterales (Sva0485) by metagenomics and metatranscriptomics.</title>
        <authorList>
            <person name="Tan S."/>
            <person name="Liu J."/>
            <person name="Fang Y."/>
            <person name="Hedlund B.P."/>
            <person name="Lian Z.H."/>
            <person name="Huang L.Y."/>
            <person name="Li J.T."/>
            <person name="Huang L.N."/>
            <person name="Li W.J."/>
            <person name="Jiang H.C."/>
            <person name="Dong H.L."/>
            <person name="Shu W.S."/>
        </authorList>
    </citation>
    <scope>NUCLEOTIDE SEQUENCE [LARGE SCALE GENOMIC DNA]</scope>
    <source>
        <strain evidence="8">AP3</strain>
    </source>
</reference>
<dbReference type="Gene3D" id="3.40.50.280">
    <property type="entry name" value="Cobalamin-binding domain"/>
    <property type="match status" value="1"/>
</dbReference>